<dbReference type="GO" id="GO:0036376">
    <property type="term" value="P:sodium ion export across plasma membrane"/>
    <property type="evidence" value="ECO:0007669"/>
    <property type="project" value="TreeGrafter"/>
</dbReference>
<dbReference type="GO" id="GO:1990573">
    <property type="term" value="P:potassium ion import across plasma membrane"/>
    <property type="evidence" value="ECO:0007669"/>
    <property type="project" value="TreeGrafter"/>
</dbReference>
<organism evidence="19 20">
    <name type="scientific">Candidatus Yanofskybacteria bacterium GW2011_GWC1_48_11</name>
    <dbReference type="NCBI Taxonomy" id="1619027"/>
    <lineage>
        <taxon>Bacteria</taxon>
        <taxon>Candidatus Yanofskyibacteriota</taxon>
    </lineage>
</organism>
<feature type="transmembrane region" description="Helical" evidence="17">
    <location>
        <begin position="792"/>
        <end position="818"/>
    </location>
</feature>
<evidence type="ECO:0000256" key="15">
    <source>
        <dbReference type="ARBA" id="ARBA00023136"/>
    </source>
</evidence>
<comment type="similarity">
    <text evidence="2">Belongs to the cation transport ATPase (P-type) (TC 3.A.3) family. Type IIA subfamily.</text>
</comment>
<evidence type="ECO:0000256" key="11">
    <source>
        <dbReference type="ARBA" id="ARBA00022967"/>
    </source>
</evidence>
<dbReference type="InterPro" id="IPR023299">
    <property type="entry name" value="ATPase_P-typ_cyto_dom_N"/>
</dbReference>
<keyword evidence="11" id="KW-1278">Translocase</keyword>
<dbReference type="InterPro" id="IPR001757">
    <property type="entry name" value="P_typ_ATPase"/>
</dbReference>
<dbReference type="Proteomes" id="UP000034462">
    <property type="component" value="Unassembled WGS sequence"/>
</dbReference>
<keyword evidence="4" id="KW-0813">Transport</keyword>
<dbReference type="Gene3D" id="2.70.150.10">
    <property type="entry name" value="Calcium-transporting ATPase, cytoplasmic transduction domain A"/>
    <property type="match status" value="1"/>
</dbReference>
<comment type="subcellular location">
    <subcellularLocation>
        <location evidence="1">Cell membrane</location>
        <topology evidence="1">Multi-pass membrane protein</topology>
    </subcellularLocation>
</comment>
<feature type="transmembrane region" description="Helical" evidence="17">
    <location>
        <begin position="863"/>
        <end position="884"/>
    </location>
</feature>
<dbReference type="Pfam" id="PF13246">
    <property type="entry name" value="Cation_ATPase"/>
    <property type="match status" value="1"/>
</dbReference>
<feature type="transmembrane region" description="Helical" evidence="17">
    <location>
        <begin position="751"/>
        <end position="772"/>
    </location>
</feature>
<evidence type="ECO:0000259" key="18">
    <source>
        <dbReference type="SMART" id="SM00831"/>
    </source>
</evidence>
<feature type="transmembrane region" description="Helical" evidence="17">
    <location>
        <begin position="824"/>
        <end position="842"/>
    </location>
</feature>
<dbReference type="InterPro" id="IPR006068">
    <property type="entry name" value="ATPase_P-typ_cation-transptr_C"/>
</dbReference>
<dbReference type="PANTHER" id="PTHR43294:SF21">
    <property type="entry name" value="CATION TRANSPORTING ATPASE"/>
    <property type="match status" value="1"/>
</dbReference>
<dbReference type="InterPro" id="IPR008250">
    <property type="entry name" value="ATPase_P-typ_transduc_dom_A_sf"/>
</dbReference>
<dbReference type="Pfam" id="PF00690">
    <property type="entry name" value="Cation_ATPase_N"/>
    <property type="match status" value="1"/>
</dbReference>
<keyword evidence="7" id="KW-0479">Metal-binding</keyword>
<dbReference type="FunFam" id="3.40.50.1000:FF:000144">
    <property type="entry name" value="copper-transporting ATPase 1 isoform X2"/>
    <property type="match status" value="1"/>
</dbReference>
<evidence type="ECO:0000256" key="7">
    <source>
        <dbReference type="ARBA" id="ARBA00022723"/>
    </source>
</evidence>
<comment type="catalytic activity">
    <reaction evidence="16">
        <text>Cu(+)(in) + ATP + H2O = Cu(+)(out) + ADP + phosphate + H(+)</text>
        <dbReference type="Rhea" id="RHEA:25792"/>
        <dbReference type="ChEBI" id="CHEBI:15377"/>
        <dbReference type="ChEBI" id="CHEBI:15378"/>
        <dbReference type="ChEBI" id="CHEBI:30616"/>
        <dbReference type="ChEBI" id="CHEBI:43474"/>
        <dbReference type="ChEBI" id="CHEBI:49552"/>
        <dbReference type="ChEBI" id="CHEBI:456216"/>
        <dbReference type="EC" id="7.2.2.8"/>
    </reaction>
</comment>
<evidence type="ECO:0000256" key="6">
    <source>
        <dbReference type="ARBA" id="ARBA00022692"/>
    </source>
</evidence>
<evidence type="ECO:0000256" key="8">
    <source>
        <dbReference type="ARBA" id="ARBA00022741"/>
    </source>
</evidence>
<feature type="domain" description="Cation-transporting P-type ATPase N-terminal" evidence="18">
    <location>
        <begin position="20"/>
        <end position="93"/>
    </location>
</feature>
<dbReference type="SFLD" id="SFLDS00003">
    <property type="entry name" value="Haloacid_Dehalogenase"/>
    <property type="match status" value="1"/>
</dbReference>
<feature type="transmembrane region" description="Helical" evidence="17">
    <location>
        <begin position="292"/>
        <end position="321"/>
    </location>
</feature>
<dbReference type="SUPFAM" id="SSF81653">
    <property type="entry name" value="Calcium ATPase, transduction domain A"/>
    <property type="match status" value="1"/>
</dbReference>
<dbReference type="SMART" id="SM00831">
    <property type="entry name" value="Cation_ATPase_N"/>
    <property type="match status" value="1"/>
</dbReference>
<evidence type="ECO:0000256" key="13">
    <source>
        <dbReference type="ARBA" id="ARBA00023008"/>
    </source>
</evidence>
<keyword evidence="5" id="KW-1003">Cell membrane</keyword>
<dbReference type="GO" id="GO:0005524">
    <property type="term" value="F:ATP binding"/>
    <property type="evidence" value="ECO:0007669"/>
    <property type="project" value="UniProtKB-KW"/>
</dbReference>
<dbReference type="InterPro" id="IPR018303">
    <property type="entry name" value="ATPase_P-typ_P_site"/>
</dbReference>
<dbReference type="Pfam" id="PF00689">
    <property type="entry name" value="Cation_ATPase_C"/>
    <property type="match status" value="1"/>
</dbReference>
<keyword evidence="13" id="KW-0186">Copper</keyword>
<dbReference type="EC" id="7.2.2.8" evidence="3"/>
<name>A0A837IQR9_9BACT</name>
<keyword evidence="12 17" id="KW-1133">Transmembrane helix</keyword>
<dbReference type="InterPro" id="IPR059000">
    <property type="entry name" value="ATPase_P-type_domA"/>
</dbReference>
<dbReference type="SUPFAM" id="SSF81660">
    <property type="entry name" value="Metal cation-transporting ATPase, ATP-binding domain N"/>
    <property type="match status" value="1"/>
</dbReference>
<evidence type="ECO:0000256" key="3">
    <source>
        <dbReference type="ARBA" id="ARBA00012517"/>
    </source>
</evidence>
<evidence type="ECO:0000256" key="4">
    <source>
        <dbReference type="ARBA" id="ARBA00022448"/>
    </source>
</evidence>
<feature type="transmembrane region" description="Helical" evidence="17">
    <location>
        <begin position="265"/>
        <end position="286"/>
    </location>
</feature>
<dbReference type="SFLD" id="SFLDF00027">
    <property type="entry name" value="p-type_atpase"/>
    <property type="match status" value="1"/>
</dbReference>
<evidence type="ECO:0000256" key="10">
    <source>
        <dbReference type="ARBA" id="ARBA00022840"/>
    </source>
</evidence>
<keyword evidence="9" id="KW-0187">Copper transport</keyword>
<dbReference type="InterPro" id="IPR023214">
    <property type="entry name" value="HAD_sf"/>
</dbReference>
<dbReference type="NCBIfam" id="TIGR01494">
    <property type="entry name" value="ATPase_P-type"/>
    <property type="match status" value="2"/>
</dbReference>
<evidence type="ECO:0000256" key="17">
    <source>
        <dbReference type="SAM" id="Phobius"/>
    </source>
</evidence>
<keyword evidence="6 17" id="KW-0812">Transmembrane</keyword>
<feature type="transmembrane region" description="Helical" evidence="17">
    <location>
        <begin position="76"/>
        <end position="92"/>
    </location>
</feature>
<dbReference type="PROSITE" id="PS00154">
    <property type="entry name" value="ATPASE_E1_E2"/>
    <property type="match status" value="1"/>
</dbReference>
<dbReference type="InterPro" id="IPR004014">
    <property type="entry name" value="ATPase_P-typ_cation-transptr_N"/>
</dbReference>
<keyword evidence="10" id="KW-0067">ATP-binding</keyword>
<dbReference type="InterPro" id="IPR044492">
    <property type="entry name" value="P_typ_ATPase_HD_dom"/>
</dbReference>
<dbReference type="GO" id="GO:0046872">
    <property type="term" value="F:metal ion binding"/>
    <property type="evidence" value="ECO:0007669"/>
    <property type="project" value="UniProtKB-KW"/>
</dbReference>
<evidence type="ECO:0000256" key="1">
    <source>
        <dbReference type="ARBA" id="ARBA00004651"/>
    </source>
</evidence>
<reference evidence="19 20" key="1">
    <citation type="journal article" date="2015" name="Nature">
        <title>rRNA introns, odd ribosomes, and small enigmatic genomes across a large radiation of phyla.</title>
        <authorList>
            <person name="Brown C.T."/>
            <person name="Hug L.A."/>
            <person name="Thomas B.C."/>
            <person name="Sharon I."/>
            <person name="Castelle C.J."/>
            <person name="Singh A."/>
            <person name="Wilkins M.J."/>
            <person name="Williams K.H."/>
            <person name="Banfield J.F."/>
        </authorList>
    </citation>
    <scope>NUCLEOTIDE SEQUENCE [LARGE SCALE GENOMIC DNA]</scope>
</reference>
<dbReference type="SFLD" id="SFLDG00002">
    <property type="entry name" value="C1.7:_P-type_atpase_like"/>
    <property type="match status" value="1"/>
</dbReference>
<dbReference type="InterPro" id="IPR050510">
    <property type="entry name" value="Cation_transp_ATPase_P-type"/>
</dbReference>
<protein>
    <recommendedName>
        <fullName evidence="3">P-type Cu(+) transporter</fullName>
        <ecNumber evidence="3">7.2.2.8</ecNumber>
    </recommendedName>
</protein>
<dbReference type="GO" id="GO:0005886">
    <property type="term" value="C:plasma membrane"/>
    <property type="evidence" value="ECO:0007669"/>
    <property type="project" value="UniProtKB-SubCell"/>
</dbReference>
<comment type="caution">
    <text evidence="19">The sequence shown here is derived from an EMBL/GenBank/DDBJ whole genome shotgun (WGS) entry which is preliminary data.</text>
</comment>
<dbReference type="Gene3D" id="3.40.50.1000">
    <property type="entry name" value="HAD superfamily/HAD-like"/>
    <property type="match status" value="1"/>
</dbReference>
<dbReference type="InterPro" id="IPR036412">
    <property type="entry name" value="HAD-like_sf"/>
</dbReference>
<dbReference type="AlphaFoldDB" id="A0A837IQR9"/>
<dbReference type="GO" id="GO:0016887">
    <property type="term" value="F:ATP hydrolysis activity"/>
    <property type="evidence" value="ECO:0007669"/>
    <property type="project" value="InterPro"/>
</dbReference>
<evidence type="ECO:0000313" key="20">
    <source>
        <dbReference type="Proteomes" id="UP000034462"/>
    </source>
</evidence>
<dbReference type="PANTHER" id="PTHR43294">
    <property type="entry name" value="SODIUM/POTASSIUM-TRANSPORTING ATPASE SUBUNIT ALPHA"/>
    <property type="match status" value="1"/>
</dbReference>
<evidence type="ECO:0000256" key="12">
    <source>
        <dbReference type="ARBA" id="ARBA00022989"/>
    </source>
</evidence>
<dbReference type="PRINTS" id="PR00120">
    <property type="entry name" value="HATPASE"/>
</dbReference>
<evidence type="ECO:0000256" key="16">
    <source>
        <dbReference type="ARBA" id="ARBA00049289"/>
    </source>
</evidence>
<dbReference type="SUPFAM" id="SSF81665">
    <property type="entry name" value="Calcium ATPase, transmembrane domain M"/>
    <property type="match status" value="1"/>
</dbReference>
<dbReference type="GO" id="GO:0006883">
    <property type="term" value="P:intracellular sodium ion homeostasis"/>
    <property type="evidence" value="ECO:0007669"/>
    <property type="project" value="TreeGrafter"/>
</dbReference>
<evidence type="ECO:0000256" key="5">
    <source>
        <dbReference type="ARBA" id="ARBA00022475"/>
    </source>
</evidence>
<dbReference type="InterPro" id="IPR023298">
    <property type="entry name" value="ATPase_P-typ_TM_dom_sf"/>
</dbReference>
<evidence type="ECO:0000256" key="2">
    <source>
        <dbReference type="ARBA" id="ARBA00005675"/>
    </source>
</evidence>
<sequence length="924" mass="101930">MKVAPRAAFWYDGVMFTPNHWYAKDVFEVLGELRGTEQGLSEQEAKKRLESEGQNILPEPKTDSVLIIFLRQFKSPLIYILLGAAVLVFAMGDYVDALIIATVLALNATIGTYQEGRAQNTLLALKKFAETKSTVVRGGKEYIVRDRELVPGDVIILQEGEKVPADGRVFVSNNLRADESGFTGESTPVHKMVEMPSEVLELGEGIPVSEQRTMVFKGTMIVAGNGKAIVTATGVRTIIGKISQEIGAISTDVPLKANIQLLSRFIVGATFSISAFLFLTGVFVFGKDLLEMFKLIVALAVSFIPEGLPVALTLVLVAGVWRMAKRNALVKRLQAVEALGQAQVIAVDKTGTVTTNELVTRKAYIAGRVFHATGDGYNPEGNFFLYEELVHPQDFPELQFAGKAAAFSASANVSFDEKAKRWNVTGDPTEAAILVFGQKLGYQGEKWEEQFPLVYELPFDFTHKVRLVVREDGNEYRVFVTGAPEHVMALCGMIWMPSGRQSRMTEKERTQLEAVFHGMTREGLRVVAFATAVVKPRRRTEAANPFDWIQLNSMPKLAFCGFWGMQDTVRPEARAALTRAREAGMRVVMVTGDHKLTAQAIAREVGIWQEGDDVLTGYDIGTLSDEELDARLGKVSVFARVAPEHKLRIIQGFRRRGEIIAMTGDGVNDAPSLVAADLGVSMGRVGTEVAKEASDIVLLDDDFGSIVSAAEEGRSIYRTIRKILQYVLSTNTGEVLTIAAVLFLFPEHPLPLIAVQILWMNFVTDGFLMTALAMEPKEKNLLNGFQKKPGKYLVDAPLLGVSLFIGLTIAVGSVLVFSHYLQEGVVVMQTMVLTTMACYQWFRAWSARAGDSSLFRISPFSNRWLLLATVLVVSLQMMAVYAPFMNKILRTAPLEWSDWLLAFGMGSTVLVAEELRKLLKKIRP</sequence>
<keyword evidence="14" id="KW-0406">Ion transport</keyword>
<evidence type="ECO:0000313" key="19">
    <source>
        <dbReference type="EMBL" id="KKU93170.1"/>
    </source>
</evidence>
<proteinExistence type="inferred from homology"/>
<dbReference type="GO" id="GO:0005391">
    <property type="term" value="F:P-type sodium:potassium-exchanging transporter activity"/>
    <property type="evidence" value="ECO:0007669"/>
    <property type="project" value="TreeGrafter"/>
</dbReference>
<keyword evidence="15 17" id="KW-0472">Membrane</keyword>
<evidence type="ECO:0000256" key="9">
    <source>
        <dbReference type="ARBA" id="ARBA00022796"/>
    </source>
</evidence>
<keyword evidence="8" id="KW-0547">Nucleotide-binding</keyword>
<dbReference type="GO" id="GO:0030007">
    <property type="term" value="P:intracellular potassium ion homeostasis"/>
    <property type="evidence" value="ECO:0007669"/>
    <property type="project" value="TreeGrafter"/>
</dbReference>
<dbReference type="SUPFAM" id="SSF56784">
    <property type="entry name" value="HAD-like"/>
    <property type="match status" value="1"/>
</dbReference>
<dbReference type="GO" id="GO:0140581">
    <property type="term" value="F:P-type monovalent copper transporter activity"/>
    <property type="evidence" value="ECO:0007669"/>
    <property type="project" value="UniProtKB-EC"/>
</dbReference>
<gene>
    <name evidence="19" type="ORF">UY25_C0003G0041</name>
</gene>
<dbReference type="EMBL" id="LCPH01000003">
    <property type="protein sequence ID" value="KKU93170.1"/>
    <property type="molecule type" value="Genomic_DNA"/>
</dbReference>
<dbReference type="Pfam" id="PF00122">
    <property type="entry name" value="E1-E2_ATPase"/>
    <property type="match status" value="1"/>
</dbReference>
<dbReference type="PRINTS" id="PR00119">
    <property type="entry name" value="CATATPASE"/>
</dbReference>
<accession>A0A837IQR9</accession>
<dbReference type="Gene3D" id="3.40.1110.10">
    <property type="entry name" value="Calcium-transporting ATPase, cytoplasmic domain N"/>
    <property type="match status" value="1"/>
</dbReference>
<dbReference type="Gene3D" id="1.20.1110.10">
    <property type="entry name" value="Calcium-transporting ATPase, transmembrane domain"/>
    <property type="match status" value="1"/>
</dbReference>
<dbReference type="GO" id="GO:1902600">
    <property type="term" value="P:proton transmembrane transport"/>
    <property type="evidence" value="ECO:0007669"/>
    <property type="project" value="TreeGrafter"/>
</dbReference>
<evidence type="ECO:0000256" key="14">
    <source>
        <dbReference type="ARBA" id="ARBA00023065"/>
    </source>
</evidence>
<feature type="transmembrane region" description="Helical" evidence="17">
    <location>
        <begin position="723"/>
        <end position="745"/>
    </location>
</feature>